<sequence>MGIAKPTEKHFDKGSWGWDGSQWRKLAMIWGYSGIWDKDLGGEASGAFYISNSSVIPAGEIWVLQAVSVRDPRTRIEPRGMHHPLKEVRSDPAKRRE</sequence>
<protein>
    <submittedName>
        <fullName evidence="2">Uncharacterized protein</fullName>
    </submittedName>
</protein>
<name>X1B1Q9_9ZZZZ</name>
<evidence type="ECO:0000313" key="2">
    <source>
        <dbReference type="EMBL" id="GAG75277.1"/>
    </source>
</evidence>
<dbReference type="AlphaFoldDB" id="X1B1Q9"/>
<accession>X1B1Q9</accession>
<reference evidence="2" key="1">
    <citation type="journal article" date="2014" name="Front. Microbiol.">
        <title>High frequency of phylogenetically diverse reductive dehalogenase-homologous genes in deep subseafloor sedimentary metagenomes.</title>
        <authorList>
            <person name="Kawai M."/>
            <person name="Futagami T."/>
            <person name="Toyoda A."/>
            <person name="Takaki Y."/>
            <person name="Nishi S."/>
            <person name="Hori S."/>
            <person name="Arai W."/>
            <person name="Tsubouchi T."/>
            <person name="Morono Y."/>
            <person name="Uchiyama I."/>
            <person name="Ito T."/>
            <person name="Fujiyama A."/>
            <person name="Inagaki F."/>
            <person name="Takami H."/>
        </authorList>
    </citation>
    <scope>NUCLEOTIDE SEQUENCE</scope>
    <source>
        <strain evidence="2">Expedition CK06-06</strain>
    </source>
</reference>
<proteinExistence type="predicted"/>
<gene>
    <name evidence="2" type="ORF">S01H4_34863</name>
</gene>
<feature type="region of interest" description="Disordered" evidence="1">
    <location>
        <begin position="75"/>
        <end position="97"/>
    </location>
</feature>
<dbReference type="EMBL" id="BART01018473">
    <property type="protein sequence ID" value="GAG75277.1"/>
    <property type="molecule type" value="Genomic_DNA"/>
</dbReference>
<evidence type="ECO:0000256" key="1">
    <source>
        <dbReference type="SAM" id="MobiDB-lite"/>
    </source>
</evidence>
<organism evidence="2">
    <name type="scientific">marine sediment metagenome</name>
    <dbReference type="NCBI Taxonomy" id="412755"/>
    <lineage>
        <taxon>unclassified sequences</taxon>
        <taxon>metagenomes</taxon>
        <taxon>ecological metagenomes</taxon>
    </lineage>
</organism>
<comment type="caution">
    <text evidence="2">The sequence shown here is derived from an EMBL/GenBank/DDBJ whole genome shotgun (WGS) entry which is preliminary data.</text>
</comment>